<reference evidence="4 5" key="1">
    <citation type="journal article" date="2015" name="Genome Biol. Evol.">
        <title>Comparative Genomics of a Bacterivorous Green Alga Reveals Evolutionary Causalities and Consequences of Phago-Mixotrophic Mode of Nutrition.</title>
        <authorList>
            <person name="Burns J.A."/>
            <person name="Paasch A."/>
            <person name="Narechania A."/>
            <person name="Kim E."/>
        </authorList>
    </citation>
    <scope>NUCLEOTIDE SEQUENCE [LARGE SCALE GENOMIC DNA]</scope>
    <source>
        <strain evidence="4 5">PLY_AMNH</strain>
    </source>
</reference>
<dbReference type="AlphaFoldDB" id="A0AAE0GEC9"/>
<feature type="compositionally biased region" description="Gly residues" evidence="2">
    <location>
        <begin position="1"/>
        <end position="16"/>
    </location>
</feature>
<dbReference type="SMART" id="SM00322">
    <property type="entry name" value="KH"/>
    <property type="match status" value="1"/>
</dbReference>
<proteinExistence type="predicted"/>
<dbReference type="InterPro" id="IPR004088">
    <property type="entry name" value="KH_dom_type_1"/>
</dbReference>
<evidence type="ECO:0000313" key="5">
    <source>
        <dbReference type="Proteomes" id="UP001190700"/>
    </source>
</evidence>
<name>A0AAE0GEC9_9CHLO</name>
<dbReference type="InterPro" id="IPR036612">
    <property type="entry name" value="KH_dom_type_1_sf"/>
</dbReference>
<evidence type="ECO:0000259" key="3">
    <source>
        <dbReference type="SMART" id="SM00322"/>
    </source>
</evidence>
<evidence type="ECO:0000256" key="2">
    <source>
        <dbReference type="SAM" id="MobiDB-lite"/>
    </source>
</evidence>
<evidence type="ECO:0000256" key="1">
    <source>
        <dbReference type="PROSITE-ProRule" id="PRU00117"/>
    </source>
</evidence>
<dbReference type="CDD" id="cd00105">
    <property type="entry name" value="KH-I"/>
    <property type="match status" value="1"/>
</dbReference>
<dbReference type="Proteomes" id="UP001190700">
    <property type="component" value="Unassembled WGS sequence"/>
</dbReference>
<dbReference type="GO" id="GO:0003723">
    <property type="term" value="F:RNA binding"/>
    <property type="evidence" value="ECO:0007669"/>
    <property type="project" value="UniProtKB-UniRule"/>
</dbReference>
<keyword evidence="1" id="KW-0694">RNA-binding</keyword>
<dbReference type="InterPro" id="IPR004087">
    <property type="entry name" value="KH_dom"/>
</dbReference>
<feature type="region of interest" description="Disordered" evidence="2">
    <location>
        <begin position="1"/>
        <end position="39"/>
    </location>
</feature>
<dbReference type="Gene3D" id="3.30.1370.10">
    <property type="entry name" value="K Homology domain, type 1"/>
    <property type="match status" value="1"/>
</dbReference>
<gene>
    <name evidence="4" type="ORF">CYMTET_15364</name>
</gene>
<keyword evidence="5" id="KW-1185">Reference proteome</keyword>
<sequence length="235" mass="25423">MYGVGGRGDGGGGGGAFPYRSPHQQGGGRGSGRGSRRCVDKGGKKWVAEVEILEEQRGIIIGRAGATIKKLQQCSGAHIRVPGRGRTGPAQISGPTVTIVLQACRDLANLLGNSGGQPCRLVMAENDKEQQLEGLLRSTDEETHLMFHETGHLEHGGMRVYALTFDSITEEQALEIMDDWAFSKSVQLNEVVQLVVSSATESLTFIYGHATQNVEEFYELILAKRTKEEKEVGIV</sequence>
<dbReference type="SUPFAM" id="SSF54791">
    <property type="entry name" value="Eukaryotic type KH-domain (KH-domain type I)"/>
    <property type="match status" value="1"/>
</dbReference>
<feature type="domain" description="K Homology" evidence="3">
    <location>
        <begin position="44"/>
        <end position="112"/>
    </location>
</feature>
<comment type="caution">
    <text evidence="4">The sequence shown here is derived from an EMBL/GenBank/DDBJ whole genome shotgun (WGS) entry which is preliminary data.</text>
</comment>
<evidence type="ECO:0000313" key="4">
    <source>
        <dbReference type="EMBL" id="KAK3276564.1"/>
    </source>
</evidence>
<organism evidence="4 5">
    <name type="scientific">Cymbomonas tetramitiformis</name>
    <dbReference type="NCBI Taxonomy" id="36881"/>
    <lineage>
        <taxon>Eukaryota</taxon>
        <taxon>Viridiplantae</taxon>
        <taxon>Chlorophyta</taxon>
        <taxon>Pyramimonadophyceae</taxon>
        <taxon>Pyramimonadales</taxon>
        <taxon>Pyramimonadaceae</taxon>
        <taxon>Cymbomonas</taxon>
    </lineage>
</organism>
<protein>
    <recommendedName>
        <fullName evidence="3">K Homology domain-containing protein</fullName>
    </recommendedName>
</protein>
<dbReference type="EMBL" id="LGRX02006489">
    <property type="protein sequence ID" value="KAK3276564.1"/>
    <property type="molecule type" value="Genomic_DNA"/>
</dbReference>
<dbReference type="Pfam" id="PF00013">
    <property type="entry name" value="KH_1"/>
    <property type="match status" value="1"/>
</dbReference>
<accession>A0AAE0GEC9</accession>
<dbReference type="PROSITE" id="PS50084">
    <property type="entry name" value="KH_TYPE_1"/>
    <property type="match status" value="1"/>
</dbReference>